<name>A0A8X8YT54_SALSN</name>
<dbReference type="PANTHER" id="PTHR47474">
    <property type="entry name" value="TYROSINE-PROTEIN PHOSPHATASE RLPH2"/>
    <property type="match status" value="1"/>
</dbReference>
<keyword evidence="2" id="KW-1185">Reference proteome</keyword>
<dbReference type="Proteomes" id="UP000298416">
    <property type="component" value="Unassembled WGS sequence"/>
</dbReference>
<sequence length="67" mass="7480">MDIPKIFQQYNGHGYENMHLELSETPTIVVSGHHGKVHIVELRLIIDQGGGMVSNPVAPIKDPRARH</sequence>
<evidence type="ECO:0000313" key="1">
    <source>
        <dbReference type="EMBL" id="KAG6437260.1"/>
    </source>
</evidence>
<comment type="caution">
    <text evidence="1">The sequence shown here is derived from an EMBL/GenBank/DDBJ whole genome shotgun (WGS) entry which is preliminary data.</text>
</comment>
<evidence type="ECO:0000313" key="2">
    <source>
        <dbReference type="Proteomes" id="UP000298416"/>
    </source>
</evidence>
<dbReference type="EMBL" id="PNBA02000001">
    <property type="protein sequence ID" value="KAG6437260.1"/>
    <property type="molecule type" value="Genomic_DNA"/>
</dbReference>
<proteinExistence type="predicted"/>
<organism evidence="1">
    <name type="scientific">Salvia splendens</name>
    <name type="common">Scarlet sage</name>
    <dbReference type="NCBI Taxonomy" id="180675"/>
    <lineage>
        <taxon>Eukaryota</taxon>
        <taxon>Viridiplantae</taxon>
        <taxon>Streptophyta</taxon>
        <taxon>Embryophyta</taxon>
        <taxon>Tracheophyta</taxon>
        <taxon>Spermatophyta</taxon>
        <taxon>Magnoliopsida</taxon>
        <taxon>eudicotyledons</taxon>
        <taxon>Gunneridae</taxon>
        <taxon>Pentapetalae</taxon>
        <taxon>asterids</taxon>
        <taxon>lamiids</taxon>
        <taxon>Lamiales</taxon>
        <taxon>Lamiaceae</taxon>
        <taxon>Nepetoideae</taxon>
        <taxon>Mentheae</taxon>
        <taxon>Salviinae</taxon>
        <taxon>Salvia</taxon>
        <taxon>Salvia subgen. Calosphace</taxon>
        <taxon>core Calosphace</taxon>
    </lineage>
</organism>
<dbReference type="AlphaFoldDB" id="A0A8X8YT54"/>
<protein>
    <submittedName>
        <fullName evidence="1">Uncharacterized protein</fullName>
    </submittedName>
</protein>
<accession>A0A8X8YT54</accession>
<gene>
    <name evidence="1" type="ORF">SASPL_102172</name>
</gene>
<reference evidence="1" key="2">
    <citation type="submission" date="2020-08" db="EMBL/GenBank/DDBJ databases">
        <title>Plant Genome Project.</title>
        <authorList>
            <person name="Zhang R.-G."/>
        </authorList>
    </citation>
    <scope>NUCLEOTIDE SEQUENCE</scope>
    <source>
        <strain evidence="1">Huo1</strain>
        <tissue evidence="1">Leaf</tissue>
    </source>
</reference>
<dbReference type="PANTHER" id="PTHR47474:SF1">
    <property type="entry name" value="TYROSINE-PROTEIN PHOSPHATASE RLPH2"/>
    <property type="match status" value="1"/>
</dbReference>
<reference evidence="1" key="1">
    <citation type="submission" date="2018-01" db="EMBL/GenBank/DDBJ databases">
        <authorList>
            <person name="Mao J.F."/>
        </authorList>
    </citation>
    <scope>NUCLEOTIDE SEQUENCE</scope>
    <source>
        <strain evidence="1">Huo1</strain>
        <tissue evidence="1">Leaf</tissue>
    </source>
</reference>